<keyword evidence="3" id="KW-1185">Reference proteome</keyword>
<dbReference type="OrthoDB" id="409136at2759"/>
<dbReference type="Proteomes" id="UP000297716">
    <property type="component" value="Unassembled WGS sequence"/>
</dbReference>
<organism evidence="2 3">
    <name type="scientific">Xylaria hypoxylon</name>
    <dbReference type="NCBI Taxonomy" id="37992"/>
    <lineage>
        <taxon>Eukaryota</taxon>
        <taxon>Fungi</taxon>
        <taxon>Dikarya</taxon>
        <taxon>Ascomycota</taxon>
        <taxon>Pezizomycotina</taxon>
        <taxon>Sordariomycetes</taxon>
        <taxon>Xylariomycetidae</taxon>
        <taxon>Xylariales</taxon>
        <taxon>Xylariaceae</taxon>
        <taxon>Xylaria</taxon>
    </lineage>
</organism>
<comment type="caution">
    <text evidence="2">The sequence shown here is derived from an EMBL/GenBank/DDBJ whole genome shotgun (WGS) entry which is preliminary data.</text>
</comment>
<feature type="region of interest" description="Disordered" evidence="1">
    <location>
        <begin position="120"/>
        <end position="145"/>
    </location>
</feature>
<dbReference type="AlphaFoldDB" id="A0A4Z0YML1"/>
<evidence type="ECO:0000313" key="2">
    <source>
        <dbReference type="EMBL" id="TGJ84977.1"/>
    </source>
</evidence>
<proteinExistence type="predicted"/>
<evidence type="ECO:0000313" key="3">
    <source>
        <dbReference type="Proteomes" id="UP000297716"/>
    </source>
</evidence>
<protein>
    <submittedName>
        <fullName evidence="2">Uncharacterized protein</fullName>
    </submittedName>
</protein>
<accession>A0A4Z0YML1</accession>
<name>A0A4Z0YML1_9PEZI</name>
<feature type="compositionally biased region" description="Low complexity" evidence="1">
    <location>
        <begin position="164"/>
        <end position="173"/>
    </location>
</feature>
<dbReference type="STRING" id="37992.A0A4Z0YML1"/>
<feature type="region of interest" description="Disordered" evidence="1">
    <location>
        <begin position="157"/>
        <end position="222"/>
    </location>
</feature>
<evidence type="ECO:0000256" key="1">
    <source>
        <dbReference type="SAM" id="MobiDB-lite"/>
    </source>
</evidence>
<dbReference type="EMBL" id="SKBN01000055">
    <property type="protein sequence ID" value="TGJ84977.1"/>
    <property type="molecule type" value="Genomic_DNA"/>
</dbReference>
<feature type="compositionally biased region" description="Low complexity" evidence="1">
    <location>
        <begin position="123"/>
        <end position="137"/>
    </location>
</feature>
<sequence length="389" mass="41653">MAEYTGFELGHCSLGAEFEDLQQLGEGYNDIHGVVAKSSDTQEPMGNLLIANDSQQLPLLEICTTKFPCKTGPIRVGFHTSSGHHTDLATCGGLFTFRGQLLSLTVAHILPRTDMAEGMANTSELSHASSSDPSSGSDDCEMTGVEDWDDDEEINSESLPTVASASSCSPSGHSDNEDSLLKNNNWPSPSEADISEAQPLQRAGSPPSSRGAESGTDTGSETCEQIGTVVTIERELDLALISIAIGTTERVQSLQELLLLAENYKNDILDAPVIVKTTHNAAIQGRRSETPIFMRLPGTKNFQLLYSIRLSIPIRAGDCGSWAFNEVSGKFVGFVVAGSPKTGLCLVSPARVALEKMITLLEEDAQLRTSLASRAPVRSLFVLPNPREA</sequence>
<reference evidence="2 3" key="1">
    <citation type="submission" date="2019-03" db="EMBL/GenBank/DDBJ databases">
        <title>Draft genome sequence of Xylaria hypoxylon DSM 108379, a ubiquitous saprotrophic-parasitic fungi on hardwood.</title>
        <authorList>
            <person name="Buettner E."/>
            <person name="Leonhardt S."/>
            <person name="Gebauer A.M."/>
            <person name="Liers C."/>
            <person name="Hofrichter M."/>
            <person name="Kellner H."/>
        </authorList>
    </citation>
    <scope>NUCLEOTIDE SEQUENCE [LARGE SCALE GENOMIC DNA]</scope>
    <source>
        <strain evidence="2 3">DSM 108379</strain>
    </source>
</reference>
<gene>
    <name evidence="2" type="ORF">E0Z10_g3805</name>
</gene>